<dbReference type="InterPro" id="IPR002346">
    <property type="entry name" value="Mopterin_DH_FAD-bd"/>
</dbReference>
<name>A0ABU3Q5W1_9SPHN</name>
<keyword evidence="3" id="KW-0560">Oxidoreductase</keyword>
<dbReference type="InterPro" id="IPR051312">
    <property type="entry name" value="Diverse_Substr_Oxidored"/>
</dbReference>
<sequence>MSSLQPLYLRPRTRADLAAGLAAHHGDYALLAGGQTLVPLLQKNPGKVGAIIDLRHVEGLSDVHEGDAEVTLGAMVTLAEAQDRLAPIFPSFALALAKTANLPVRNWATIGGSLALFDTASEAWTFLHAYDADMILLGPEGEARRPVALGAIPPGFALTAIAIGRPSPGEAAGFAEILRRRSGGRALAMGFARSNAGGQVTVTVSGSGIPPTRLGSFGQIAGKALVDSISKTGAAPAVRAWLLAAARRALANLTEAQDPS</sequence>
<dbReference type="Gene3D" id="3.30.465.10">
    <property type="match status" value="1"/>
</dbReference>
<gene>
    <name evidence="5" type="ORF">RQX22_07530</name>
</gene>
<keyword evidence="1" id="KW-0285">Flavoprotein</keyword>
<proteinExistence type="predicted"/>
<dbReference type="EMBL" id="JAVUPU010000003">
    <property type="protein sequence ID" value="MDT9598794.1"/>
    <property type="molecule type" value="Genomic_DNA"/>
</dbReference>
<dbReference type="InterPro" id="IPR016169">
    <property type="entry name" value="FAD-bd_PCMH_sub2"/>
</dbReference>
<accession>A0ABU3Q5W1</accession>
<reference evidence="5 6" key="1">
    <citation type="submission" date="2023-05" db="EMBL/GenBank/DDBJ databases">
        <authorList>
            <person name="Guo Y."/>
        </authorList>
    </citation>
    <scope>NUCLEOTIDE SEQUENCE [LARGE SCALE GENOMIC DNA]</scope>
    <source>
        <strain evidence="5 6">GR2756</strain>
    </source>
</reference>
<dbReference type="InterPro" id="IPR016166">
    <property type="entry name" value="FAD-bd_PCMH"/>
</dbReference>
<keyword evidence="2" id="KW-0274">FAD</keyword>
<keyword evidence="6" id="KW-1185">Reference proteome</keyword>
<evidence type="ECO:0000313" key="5">
    <source>
        <dbReference type="EMBL" id="MDT9598794.1"/>
    </source>
</evidence>
<protein>
    <submittedName>
        <fullName evidence="5">FAD binding domain-containing protein</fullName>
    </submittedName>
</protein>
<organism evidence="5 6">
    <name type="scientific">Sphingosinicella rhizophila</name>
    <dbReference type="NCBI Taxonomy" id="3050082"/>
    <lineage>
        <taxon>Bacteria</taxon>
        <taxon>Pseudomonadati</taxon>
        <taxon>Pseudomonadota</taxon>
        <taxon>Alphaproteobacteria</taxon>
        <taxon>Sphingomonadales</taxon>
        <taxon>Sphingosinicellaceae</taxon>
        <taxon>Sphingosinicella</taxon>
    </lineage>
</organism>
<feature type="domain" description="FAD-binding PCMH-type" evidence="4">
    <location>
        <begin position="1"/>
        <end position="168"/>
    </location>
</feature>
<dbReference type="PANTHER" id="PTHR42659">
    <property type="entry name" value="XANTHINE DEHYDROGENASE SUBUNIT C-RELATED"/>
    <property type="match status" value="1"/>
</dbReference>
<dbReference type="InterPro" id="IPR016167">
    <property type="entry name" value="FAD-bd_PCMH_sub1"/>
</dbReference>
<dbReference type="Gene3D" id="3.30.43.10">
    <property type="entry name" value="Uridine Diphospho-n-acetylenolpyruvylglucosamine Reductase, domain 2"/>
    <property type="match status" value="1"/>
</dbReference>
<evidence type="ECO:0000256" key="3">
    <source>
        <dbReference type="ARBA" id="ARBA00023002"/>
    </source>
</evidence>
<comment type="caution">
    <text evidence="5">The sequence shown here is derived from an EMBL/GenBank/DDBJ whole genome shotgun (WGS) entry which is preliminary data.</text>
</comment>
<dbReference type="Proteomes" id="UP001259572">
    <property type="component" value="Unassembled WGS sequence"/>
</dbReference>
<dbReference type="InterPro" id="IPR036318">
    <property type="entry name" value="FAD-bd_PCMH-like_sf"/>
</dbReference>
<dbReference type="PANTHER" id="PTHR42659:SF2">
    <property type="entry name" value="XANTHINE DEHYDROGENASE SUBUNIT C-RELATED"/>
    <property type="match status" value="1"/>
</dbReference>
<evidence type="ECO:0000313" key="6">
    <source>
        <dbReference type="Proteomes" id="UP001259572"/>
    </source>
</evidence>
<dbReference type="RefSeq" id="WP_315725147.1">
    <property type="nucleotide sequence ID" value="NZ_JAVUPU010000003.1"/>
</dbReference>
<dbReference type="PROSITE" id="PS51387">
    <property type="entry name" value="FAD_PCMH"/>
    <property type="match status" value="1"/>
</dbReference>
<evidence type="ECO:0000256" key="2">
    <source>
        <dbReference type="ARBA" id="ARBA00022827"/>
    </source>
</evidence>
<evidence type="ECO:0000256" key="1">
    <source>
        <dbReference type="ARBA" id="ARBA00022630"/>
    </source>
</evidence>
<dbReference type="Pfam" id="PF00941">
    <property type="entry name" value="FAD_binding_5"/>
    <property type="match status" value="1"/>
</dbReference>
<dbReference type="SUPFAM" id="SSF56176">
    <property type="entry name" value="FAD-binding/transporter-associated domain-like"/>
    <property type="match status" value="1"/>
</dbReference>
<evidence type="ECO:0000259" key="4">
    <source>
        <dbReference type="PROSITE" id="PS51387"/>
    </source>
</evidence>